<dbReference type="AlphaFoldDB" id="A0A9D9N4N5"/>
<organism evidence="2 3">
    <name type="scientific">Candidatus Gallipaludibacter merdavium</name>
    <dbReference type="NCBI Taxonomy" id="2840839"/>
    <lineage>
        <taxon>Bacteria</taxon>
        <taxon>Pseudomonadati</taxon>
        <taxon>Bacteroidota</taxon>
        <taxon>Bacteroidia</taxon>
        <taxon>Bacteroidales</taxon>
        <taxon>Candidatus Gallipaludibacter</taxon>
    </lineage>
</organism>
<name>A0A9D9N4N5_9BACT</name>
<comment type="caution">
    <text evidence="2">The sequence shown here is derived from an EMBL/GenBank/DDBJ whole genome shotgun (WGS) entry which is preliminary data.</text>
</comment>
<keyword evidence="1" id="KW-0812">Transmembrane</keyword>
<reference evidence="2" key="1">
    <citation type="submission" date="2020-10" db="EMBL/GenBank/DDBJ databases">
        <authorList>
            <person name="Gilroy R."/>
        </authorList>
    </citation>
    <scope>NUCLEOTIDE SEQUENCE</scope>
    <source>
        <strain evidence="2">G3-3990</strain>
    </source>
</reference>
<evidence type="ECO:0000256" key="1">
    <source>
        <dbReference type="SAM" id="Phobius"/>
    </source>
</evidence>
<reference evidence="2" key="2">
    <citation type="journal article" date="2021" name="PeerJ">
        <title>Extensive microbial diversity within the chicken gut microbiome revealed by metagenomics and culture.</title>
        <authorList>
            <person name="Gilroy R."/>
            <person name="Ravi A."/>
            <person name="Getino M."/>
            <person name="Pursley I."/>
            <person name="Horton D.L."/>
            <person name="Alikhan N.F."/>
            <person name="Baker D."/>
            <person name="Gharbi K."/>
            <person name="Hall N."/>
            <person name="Watson M."/>
            <person name="Adriaenssens E.M."/>
            <person name="Foster-Nyarko E."/>
            <person name="Jarju S."/>
            <person name="Secka A."/>
            <person name="Antonio M."/>
            <person name="Oren A."/>
            <person name="Chaudhuri R.R."/>
            <person name="La Ragione R."/>
            <person name="Hildebrand F."/>
            <person name="Pallen M.J."/>
        </authorList>
    </citation>
    <scope>NUCLEOTIDE SEQUENCE</scope>
    <source>
        <strain evidence="2">G3-3990</strain>
    </source>
</reference>
<dbReference type="EMBL" id="JADIMG010000081">
    <property type="protein sequence ID" value="MBO8460381.1"/>
    <property type="molecule type" value="Genomic_DNA"/>
</dbReference>
<accession>A0A9D9N4N5</accession>
<sequence>MEHILIYILNKLYWILIYCFTVAGQISLSDDMFCDSGQWVCEEVDSVAEAVSSDTDIQNVSSVGMLCHSHSSKFLCLYYSFNQRVVWVADVLQRQLGCVPRGDIECPEKHRVRLRFCSD</sequence>
<evidence type="ECO:0000313" key="2">
    <source>
        <dbReference type="EMBL" id="MBO8460381.1"/>
    </source>
</evidence>
<evidence type="ECO:0000313" key="3">
    <source>
        <dbReference type="Proteomes" id="UP000823641"/>
    </source>
</evidence>
<keyword evidence="1" id="KW-1133">Transmembrane helix</keyword>
<dbReference type="Proteomes" id="UP000823641">
    <property type="component" value="Unassembled WGS sequence"/>
</dbReference>
<keyword evidence="1" id="KW-0472">Membrane</keyword>
<protein>
    <submittedName>
        <fullName evidence="2">Uncharacterized protein</fullName>
    </submittedName>
</protein>
<feature type="transmembrane region" description="Helical" evidence="1">
    <location>
        <begin position="12"/>
        <end position="28"/>
    </location>
</feature>
<gene>
    <name evidence="2" type="ORF">IAA73_08635</name>
</gene>
<proteinExistence type="predicted"/>